<dbReference type="EMBL" id="CAMXCT020006749">
    <property type="protein sequence ID" value="CAL1172812.1"/>
    <property type="molecule type" value="Genomic_DNA"/>
</dbReference>
<reference evidence="3" key="1">
    <citation type="submission" date="2022-10" db="EMBL/GenBank/DDBJ databases">
        <authorList>
            <person name="Chen Y."/>
            <person name="Dougan E. K."/>
            <person name="Chan C."/>
            <person name="Rhodes N."/>
            <person name="Thang M."/>
        </authorList>
    </citation>
    <scope>NUCLEOTIDE SEQUENCE</scope>
</reference>
<evidence type="ECO:0000313" key="5">
    <source>
        <dbReference type="Proteomes" id="UP001152797"/>
    </source>
</evidence>
<evidence type="ECO:0000256" key="1">
    <source>
        <dbReference type="SAM" id="Coils"/>
    </source>
</evidence>
<keyword evidence="5" id="KW-1185">Reference proteome</keyword>
<gene>
    <name evidence="3" type="ORF">C1SCF055_LOCUS43937</name>
</gene>
<evidence type="ECO:0000313" key="3">
    <source>
        <dbReference type="EMBL" id="CAI4019437.1"/>
    </source>
</evidence>
<protein>
    <submittedName>
        <fullName evidence="3">Uncharacterized protein</fullName>
    </submittedName>
</protein>
<feature type="region of interest" description="Disordered" evidence="2">
    <location>
        <begin position="54"/>
        <end position="92"/>
    </location>
</feature>
<dbReference type="Proteomes" id="UP001152797">
    <property type="component" value="Unassembled WGS sequence"/>
</dbReference>
<feature type="region of interest" description="Disordered" evidence="2">
    <location>
        <begin position="141"/>
        <end position="163"/>
    </location>
</feature>
<dbReference type="EMBL" id="CAMXCT030006749">
    <property type="protein sequence ID" value="CAL4806749.1"/>
    <property type="molecule type" value="Genomic_DNA"/>
</dbReference>
<evidence type="ECO:0000256" key="2">
    <source>
        <dbReference type="SAM" id="MobiDB-lite"/>
    </source>
</evidence>
<evidence type="ECO:0000313" key="4">
    <source>
        <dbReference type="EMBL" id="CAL4806749.1"/>
    </source>
</evidence>
<feature type="compositionally biased region" description="Polar residues" evidence="2">
    <location>
        <begin position="64"/>
        <end position="86"/>
    </location>
</feature>
<name>A0A9P1GQZ3_9DINO</name>
<proteinExistence type="predicted"/>
<feature type="coiled-coil region" evidence="1">
    <location>
        <begin position="418"/>
        <end position="452"/>
    </location>
</feature>
<dbReference type="OrthoDB" id="431257at2759"/>
<accession>A0A9P1GQZ3</accession>
<keyword evidence="1" id="KW-0175">Coiled coil</keyword>
<comment type="caution">
    <text evidence="3">The sequence shown here is derived from an EMBL/GenBank/DDBJ whole genome shotgun (WGS) entry which is preliminary data.</text>
</comment>
<reference evidence="4 5" key="2">
    <citation type="submission" date="2024-05" db="EMBL/GenBank/DDBJ databases">
        <authorList>
            <person name="Chen Y."/>
            <person name="Shah S."/>
            <person name="Dougan E. K."/>
            <person name="Thang M."/>
            <person name="Chan C."/>
        </authorList>
    </citation>
    <scope>NUCLEOTIDE SEQUENCE [LARGE SCALE GENOMIC DNA]</scope>
</reference>
<organism evidence="3">
    <name type="scientific">Cladocopium goreaui</name>
    <dbReference type="NCBI Taxonomy" id="2562237"/>
    <lineage>
        <taxon>Eukaryota</taxon>
        <taxon>Sar</taxon>
        <taxon>Alveolata</taxon>
        <taxon>Dinophyceae</taxon>
        <taxon>Suessiales</taxon>
        <taxon>Symbiodiniaceae</taxon>
        <taxon>Cladocopium</taxon>
    </lineage>
</organism>
<sequence length="1111" mass="124475">MSKRWSCGSLGEGFNQVMDDALAADEAAIQKQIQDIEGQIAAISLELGDKTVDKEDGVSIEVPTPSTVPGDTSEATSDASEPTSGSARPKDFEYENAVDDGYYFVGDGPQDDEVAVHDLSVQLALALGGDLKMKEESLDTDQGPVADTLDGECNPAPDSKPTKSRLTRRELLRNAAKARIRRMVANKKKRSDLQCPPWLKAEWEKGTEQKENMAACLQAVNWDKAKFIDEMERVVTSRKKIIVKKEEGWYSEAEMKSDLCWQQSRVTGAKAYCTDPKRHATHTRPGPQLDGLEGLQVQTPNSLALAHQLRTNVYDNIVEYWVTVREHGAYEEEHEILERKKSTRKADEAVEISPGTFGQVQALMDRGALDGADDANKELPDGKVAENKAHFKRFMDSVLTKSTKLKGLVKDLRDNYENDTAKQYISQLEQHVSKLEKEYDVLTETMAKGENSKYDAAWWNLAHEAMKKVTFVSSRATAEEQKVRFGPQHIPGACTSVPMLFSPRKSKQFLTKMSSPGAGPGLRRFVHEIGEGVPVACAVAIRTAKAVVEEVPSAAQSSVASLAACRENNSERDTGRVAKRFGLKLPIPLSRVQLGSDEIPFLKMSDWATFILQAHLWHRLCGLTDRDQQRCCDIWQSFWTRYQKIEPNHPIYKRPGHDLSRTCALLLHGDEGRSLRKSALMVISTHSILGFGLSTSKHEKKSKRLAQKLNYEQPTWTTRFLLSVLPKSYYSEEDDAALDSDPFQDLMDAICIDLRSLYDNGIETKDGRFYFCVVKVMGDWPFIQKCGSLSRTFMNISKAASSRAPPKGICHLCCADMTGVEWENFHIRPPTWVPTVNTLSAFLTLPKVLQLPMEESFRENFFCFDLFHAWHLGAGKTFLASCLAVLAISSAYQGSVESRLEKLNAEYIQWKKATGFTCQLRRINRAKLGWSATTVFPAGTWSKGSTTTCLMRFFLAMCQKHGEHVNGDLLLRFAFGAAKQMDCFLHGLYSWELWIPSNAAKEIAVSGANFLKLHGKAVQIAHSQGQLFFLLMPNFHRIDHLVWDMETQAAKTNFVLNPLYCATQSDEDFIGRPSRLSRRVSPRLTIQRTLERSLVAAYAQYVEIGALVLKA</sequence>
<dbReference type="AlphaFoldDB" id="A0A9P1GQZ3"/>
<dbReference type="EMBL" id="CAMXCT010006749">
    <property type="protein sequence ID" value="CAI4019437.1"/>
    <property type="molecule type" value="Genomic_DNA"/>
</dbReference>